<protein>
    <submittedName>
        <fullName evidence="6">Diaminobutyrate-pyruvate aminotransferase</fullName>
    </submittedName>
</protein>
<name>A0A097CSZ0_9ACTN</name>
<dbReference type="Gene3D" id="3.90.1150.10">
    <property type="entry name" value="Aspartate Aminotransferase, domain 1"/>
    <property type="match status" value="1"/>
</dbReference>
<evidence type="ECO:0000256" key="4">
    <source>
        <dbReference type="ARBA" id="ARBA00022898"/>
    </source>
</evidence>
<gene>
    <name evidence="6" type="ORF">VASRM7_523</name>
</gene>
<keyword evidence="3 6" id="KW-0808">Transferase</keyword>
<dbReference type="InterPro" id="IPR005814">
    <property type="entry name" value="Aminotrans_3"/>
</dbReference>
<reference evidence="6" key="1">
    <citation type="submission" date="2013-11" db="EMBL/GenBank/DDBJ databases">
        <title>New antitubercular compounds from marine-derived Verrucosispora sp. MS100047.</title>
        <authorList>
            <person name="Huang P."/>
            <person name="Xie F."/>
            <person name="Wang Q."/>
            <person name="Wang J."/>
            <person name="Wang Q."/>
            <person name="Abdel-Mageed W.M."/>
            <person name="Liu M."/>
            <person name="Han J."/>
            <person name="Song F."/>
            <person name="Dai H."/>
            <person name="Liu X."/>
            <person name="Zhang L."/>
        </authorList>
    </citation>
    <scope>NUCLEOTIDE SEQUENCE</scope>
    <source>
        <strain evidence="6">MS100047</strain>
    </source>
</reference>
<proteinExistence type="inferred from homology"/>
<dbReference type="GO" id="GO:0030170">
    <property type="term" value="F:pyridoxal phosphate binding"/>
    <property type="evidence" value="ECO:0007669"/>
    <property type="project" value="InterPro"/>
</dbReference>
<dbReference type="Gene3D" id="3.40.640.10">
    <property type="entry name" value="Type I PLP-dependent aspartate aminotransferase-like (Major domain)"/>
    <property type="match status" value="1"/>
</dbReference>
<sequence>MTSSPGAPEFADSYLVEVLTEFGLALKYVRARGNTLYYLADDGTEVGVFDAASGFGSLMFGHNNPEIVEHAKWLLDQQTPVHAQFSGYSFALNLAAELNAVIRRELQTDDKFFALFGNSGAEAVEISIKHAEMDRGARIAELKAEIDTHVEQARTAVADGARLSADAAALVGGADFDLLAAEVARRNAQTEARPPLFLALEGGFHGKLVSSVQLTHNAEFRGPFKALAAQARFIPRDRPELIAKVVEDERATLLDVTVQDGVVDLVERDFPVFAAFLIEPIMGEAGIFPLSAQLAGALREACDTIGVPLISDEIQSGMGRSGTFLAGTQIGLKPDYIILAKALGGGVAKLGVVLVNEHRYRKDIELIHTSTYGRDGFSSRLALKVLQMLEAEDGKAYQLAAERGAKAKAMMEAIKADYPDVVREVRGVGLMLGFELHDQSNSSSPEIREAVEHEALAFIIGGHLLRKHQIRIFSTASNLETMRFEPSIYLSDEEIARVDAGFRDICQILRDQDASRFE</sequence>
<dbReference type="PANTHER" id="PTHR11986">
    <property type="entry name" value="AMINOTRANSFERASE CLASS III"/>
    <property type="match status" value="1"/>
</dbReference>
<evidence type="ECO:0000256" key="1">
    <source>
        <dbReference type="ARBA" id="ARBA00001933"/>
    </source>
</evidence>
<dbReference type="InterPro" id="IPR050103">
    <property type="entry name" value="Class-III_PLP-dep_AT"/>
</dbReference>
<keyword evidence="2 6" id="KW-0032">Aminotransferase</keyword>
<accession>A0A097CSZ0</accession>
<dbReference type="PIRSF" id="PIRSF000521">
    <property type="entry name" value="Transaminase_4ab_Lys_Orn"/>
    <property type="match status" value="1"/>
</dbReference>
<evidence type="ECO:0000313" key="6">
    <source>
        <dbReference type="EMBL" id="AIS85766.1"/>
    </source>
</evidence>
<dbReference type="SUPFAM" id="SSF53383">
    <property type="entry name" value="PLP-dependent transferases"/>
    <property type="match status" value="1"/>
</dbReference>
<evidence type="ECO:0000256" key="5">
    <source>
        <dbReference type="RuleBase" id="RU003560"/>
    </source>
</evidence>
<evidence type="ECO:0000256" key="2">
    <source>
        <dbReference type="ARBA" id="ARBA00022576"/>
    </source>
</evidence>
<dbReference type="PANTHER" id="PTHR11986:SF79">
    <property type="entry name" value="ACETYLORNITHINE AMINOTRANSFERASE, MITOCHONDRIAL"/>
    <property type="match status" value="1"/>
</dbReference>
<keyword evidence="6" id="KW-0670">Pyruvate</keyword>
<dbReference type="Pfam" id="PF00202">
    <property type="entry name" value="Aminotran_3"/>
    <property type="match status" value="1"/>
</dbReference>
<dbReference type="AlphaFoldDB" id="A0A097CSZ0"/>
<dbReference type="GO" id="GO:0042802">
    <property type="term" value="F:identical protein binding"/>
    <property type="evidence" value="ECO:0007669"/>
    <property type="project" value="TreeGrafter"/>
</dbReference>
<comment type="cofactor">
    <cofactor evidence="1">
        <name>pyridoxal 5'-phosphate</name>
        <dbReference type="ChEBI" id="CHEBI:597326"/>
    </cofactor>
</comment>
<organism evidence="6">
    <name type="scientific">Verrucosispora sp. MS100047</name>
    <dbReference type="NCBI Taxonomy" id="1410949"/>
    <lineage>
        <taxon>Bacteria</taxon>
        <taxon>Bacillati</taxon>
        <taxon>Actinomycetota</taxon>
        <taxon>Actinomycetes</taxon>
        <taxon>Micromonosporales</taxon>
        <taxon>Micromonosporaceae</taxon>
        <taxon>Micromonospora</taxon>
    </lineage>
</organism>
<keyword evidence="4 5" id="KW-0663">Pyridoxal phosphate</keyword>
<evidence type="ECO:0000256" key="3">
    <source>
        <dbReference type="ARBA" id="ARBA00022679"/>
    </source>
</evidence>
<dbReference type="GO" id="GO:0008483">
    <property type="term" value="F:transaminase activity"/>
    <property type="evidence" value="ECO:0007669"/>
    <property type="project" value="UniProtKB-KW"/>
</dbReference>
<dbReference type="InterPro" id="IPR015422">
    <property type="entry name" value="PyrdxlP-dep_Trfase_small"/>
</dbReference>
<dbReference type="EMBL" id="KF826684">
    <property type="protein sequence ID" value="AIS85766.1"/>
    <property type="molecule type" value="Genomic_DNA"/>
</dbReference>
<comment type="similarity">
    <text evidence="5">Belongs to the class-III pyridoxal-phosphate-dependent aminotransferase family.</text>
</comment>
<dbReference type="InterPro" id="IPR015421">
    <property type="entry name" value="PyrdxlP-dep_Trfase_major"/>
</dbReference>
<dbReference type="InterPro" id="IPR015424">
    <property type="entry name" value="PyrdxlP-dep_Trfase"/>
</dbReference>